<feature type="transmembrane region" description="Helical" evidence="1">
    <location>
        <begin position="134"/>
        <end position="154"/>
    </location>
</feature>
<dbReference type="Proteomes" id="UP000540412">
    <property type="component" value="Unassembled WGS sequence"/>
</dbReference>
<evidence type="ECO:0000313" key="2">
    <source>
        <dbReference type="EMBL" id="MBB5918706.1"/>
    </source>
</evidence>
<feature type="transmembrane region" description="Helical" evidence="1">
    <location>
        <begin position="79"/>
        <end position="97"/>
    </location>
</feature>
<organism evidence="2 3">
    <name type="scientific">Nocardia transvalensis</name>
    <dbReference type="NCBI Taxonomy" id="37333"/>
    <lineage>
        <taxon>Bacteria</taxon>
        <taxon>Bacillati</taxon>
        <taxon>Actinomycetota</taxon>
        <taxon>Actinomycetes</taxon>
        <taxon>Mycobacteriales</taxon>
        <taxon>Nocardiaceae</taxon>
        <taxon>Nocardia</taxon>
    </lineage>
</organism>
<proteinExistence type="predicted"/>
<name>A0A7W9UMJ6_9NOCA</name>
<dbReference type="EMBL" id="JACHIT010000002">
    <property type="protein sequence ID" value="MBB5918706.1"/>
    <property type="molecule type" value="Genomic_DNA"/>
</dbReference>
<protein>
    <submittedName>
        <fullName evidence="2">Uncharacterized protein</fullName>
    </submittedName>
</protein>
<evidence type="ECO:0000256" key="1">
    <source>
        <dbReference type="SAM" id="Phobius"/>
    </source>
</evidence>
<gene>
    <name evidence="2" type="ORF">BJY24_007618</name>
</gene>
<keyword evidence="1" id="KW-1133">Transmembrane helix</keyword>
<keyword evidence="1" id="KW-0812">Transmembrane</keyword>
<dbReference type="AlphaFoldDB" id="A0A7W9UMJ6"/>
<dbReference type="RefSeq" id="WP_051161176.1">
    <property type="nucleotide sequence ID" value="NZ_JACHIT010000002.1"/>
</dbReference>
<evidence type="ECO:0000313" key="3">
    <source>
        <dbReference type="Proteomes" id="UP000540412"/>
    </source>
</evidence>
<feature type="transmembrane region" description="Helical" evidence="1">
    <location>
        <begin position="104"/>
        <end position="122"/>
    </location>
</feature>
<reference evidence="2 3" key="1">
    <citation type="submission" date="2020-08" db="EMBL/GenBank/DDBJ databases">
        <title>Sequencing the genomes of 1000 actinobacteria strains.</title>
        <authorList>
            <person name="Klenk H.-P."/>
        </authorList>
    </citation>
    <scope>NUCLEOTIDE SEQUENCE [LARGE SCALE GENOMIC DNA]</scope>
    <source>
        <strain evidence="2 3">DSM 43582</strain>
    </source>
</reference>
<accession>A0A7W9UMJ6</accession>
<keyword evidence="1" id="KW-0472">Membrane</keyword>
<keyword evidence="3" id="KW-1185">Reference proteome</keyword>
<sequence length="176" mass="19513">MRISVQRTGDNLRVRMRWDVNRRRWLITTIGLWLLAAQGLITGLWAVFAPMAWFRSFPGFGLNWVAVDGPFNHHLSADVGSFFLAMAAITGAALYFGDSLLARVAGLGWLVMGVPHLIYHAAHKPAEMSTGNYAFALFAAFLLPVIGAAVLIAAPQERVQLRDPAPWTFRIPGRKR</sequence>
<feature type="transmembrane region" description="Helical" evidence="1">
    <location>
        <begin position="25"/>
        <end position="48"/>
    </location>
</feature>
<comment type="caution">
    <text evidence="2">The sequence shown here is derived from an EMBL/GenBank/DDBJ whole genome shotgun (WGS) entry which is preliminary data.</text>
</comment>